<keyword evidence="3" id="KW-1185">Reference proteome</keyword>
<protein>
    <recommendedName>
        <fullName evidence="1">Aminoglycoside phosphotransferase domain-containing protein</fullName>
    </recommendedName>
</protein>
<dbReference type="Gene3D" id="3.90.1200.10">
    <property type="match status" value="1"/>
</dbReference>
<organism evidence="2 3">
    <name type="scientific">Luedemannella flava</name>
    <dbReference type="NCBI Taxonomy" id="349316"/>
    <lineage>
        <taxon>Bacteria</taxon>
        <taxon>Bacillati</taxon>
        <taxon>Actinomycetota</taxon>
        <taxon>Actinomycetes</taxon>
        <taxon>Micromonosporales</taxon>
        <taxon>Micromonosporaceae</taxon>
        <taxon>Luedemannella</taxon>
    </lineage>
</organism>
<dbReference type="PANTHER" id="PTHR21310">
    <property type="entry name" value="AMINOGLYCOSIDE PHOSPHOTRANSFERASE-RELATED-RELATED"/>
    <property type="match status" value="1"/>
</dbReference>
<dbReference type="Gene3D" id="3.30.200.20">
    <property type="entry name" value="Phosphorylase Kinase, domain 1"/>
    <property type="match status" value="1"/>
</dbReference>
<dbReference type="EMBL" id="BAAALT010000053">
    <property type="protein sequence ID" value="GAA1799066.1"/>
    <property type="molecule type" value="Genomic_DNA"/>
</dbReference>
<dbReference type="InterPro" id="IPR002575">
    <property type="entry name" value="Aminoglycoside_PTrfase"/>
</dbReference>
<comment type="caution">
    <text evidence="2">The sequence shown here is derived from an EMBL/GenBank/DDBJ whole genome shotgun (WGS) entry which is preliminary data.</text>
</comment>
<proteinExistence type="predicted"/>
<dbReference type="Proteomes" id="UP001500218">
    <property type="component" value="Unassembled WGS sequence"/>
</dbReference>
<reference evidence="3" key="1">
    <citation type="journal article" date="2019" name="Int. J. Syst. Evol. Microbiol.">
        <title>The Global Catalogue of Microorganisms (GCM) 10K type strain sequencing project: providing services to taxonomists for standard genome sequencing and annotation.</title>
        <authorList>
            <consortium name="The Broad Institute Genomics Platform"/>
            <consortium name="The Broad Institute Genome Sequencing Center for Infectious Disease"/>
            <person name="Wu L."/>
            <person name="Ma J."/>
        </authorList>
    </citation>
    <scope>NUCLEOTIDE SEQUENCE [LARGE SCALE GENOMIC DNA]</scope>
    <source>
        <strain evidence="3">JCM 13250</strain>
    </source>
</reference>
<sequence length="300" mass="32651">MTHREYQPPTAEILRWVAHHVHRSARVTAVVPLLGGITADMDRVTLDSPTGLQDVVLRRWSSEEWHEEDLVTREASALAAVRGCGVPTPQLLAMDADGAETGVPCTLTSALTGQPDLSPADMRTWLGQLATAQAAIHAVPDHLQTRWDGWHDGDLPLDWLVDRGLRAAAREAAAGPLVGEKILVHGDYQHFNVLWQDGRLSGVVDWPNAATGNRGSDVGHCRLNLAVLFDARTAADYLVMYERAAGVRVDRRADLRALLCFNLGWQNFIPRQVRGRAPIDLAGMPGRVAAAVRDAVDGLG</sequence>
<name>A0ABP4XZB1_9ACTN</name>
<dbReference type="Pfam" id="PF01636">
    <property type="entry name" value="APH"/>
    <property type="match status" value="1"/>
</dbReference>
<evidence type="ECO:0000259" key="1">
    <source>
        <dbReference type="Pfam" id="PF01636"/>
    </source>
</evidence>
<accession>A0ABP4XZB1</accession>
<feature type="domain" description="Aminoglycoside phosphotransferase" evidence="1">
    <location>
        <begin position="36"/>
        <end position="244"/>
    </location>
</feature>
<dbReference type="InterPro" id="IPR011009">
    <property type="entry name" value="Kinase-like_dom_sf"/>
</dbReference>
<evidence type="ECO:0000313" key="2">
    <source>
        <dbReference type="EMBL" id="GAA1799066.1"/>
    </source>
</evidence>
<dbReference type="InterPro" id="IPR051678">
    <property type="entry name" value="AGP_Transferase"/>
</dbReference>
<dbReference type="SUPFAM" id="SSF56112">
    <property type="entry name" value="Protein kinase-like (PK-like)"/>
    <property type="match status" value="1"/>
</dbReference>
<evidence type="ECO:0000313" key="3">
    <source>
        <dbReference type="Proteomes" id="UP001500218"/>
    </source>
</evidence>
<gene>
    <name evidence="2" type="ORF">GCM10009682_20870</name>
</gene>